<reference evidence="2 3" key="1">
    <citation type="submission" date="2019-02" db="EMBL/GenBank/DDBJ databases">
        <title>Pedobacter sp. RP-3-8 sp. nov., isolated from Arctic soil.</title>
        <authorList>
            <person name="Dahal R.H."/>
        </authorList>
    </citation>
    <scope>NUCLEOTIDE SEQUENCE [LARGE SCALE GENOMIC DNA]</scope>
    <source>
        <strain evidence="2 3">RP-3-8</strain>
    </source>
</reference>
<name>A0A4R0N891_9SPHI</name>
<evidence type="ECO:0000259" key="1">
    <source>
        <dbReference type="Pfam" id="PF13439"/>
    </source>
</evidence>
<dbReference type="AlphaFoldDB" id="A0A4R0N891"/>
<dbReference type="EMBL" id="SJSM01000006">
    <property type="protein sequence ID" value="TCC96368.1"/>
    <property type="molecule type" value="Genomic_DNA"/>
</dbReference>
<organism evidence="2 3">
    <name type="scientific">Pedobacter hiemivivus</name>
    <dbReference type="NCBI Taxonomy" id="2530454"/>
    <lineage>
        <taxon>Bacteria</taxon>
        <taxon>Pseudomonadati</taxon>
        <taxon>Bacteroidota</taxon>
        <taxon>Sphingobacteriia</taxon>
        <taxon>Sphingobacteriales</taxon>
        <taxon>Sphingobacteriaceae</taxon>
        <taxon>Pedobacter</taxon>
    </lineage>
</organism>
<keyword evidence="3" id="KW-1185">Reference proteome</keyword>
<gene>
    <name evidence="2" type="ORF">EZ444_12335</name>
</gene>
<dbReference type="Pfam" id="PF13439">
    <property type="entry name" value="Glyco_transf_4"/>
    <property type="match status" value="1"/>
</dbReference>
<accession>A0A4R0N891</accession>
<comment type="caution">
    <text evidence="2">The sequence shown here is derived from an EMBL/GenBank/DDBJ whole genome shotgun (WGS) entry which is preliminary data.</text>
</comment>
<evidence type="ECO:0000313" key="3">
    <source>
        <dbReference type="Proteomes" id="UP000291117"/>
    </source>
</evidence>
<sequence length="403" mass="46157">MSLPYFAQNGWDAEVVIVNQQHSDLMKDELLKQSIPAGIKIHEVSAFNKKWTAKFGLGSLALRSMWFYKQKVDQLLKTQKYELIYFSTTQFPLCILGAYWKKRFGIPYVIDMQDPWHSDYYQDKPKNQRPAKYWFSYRLNKYLEPLAMKHVDGLISVSAAYLSVLQKRYPRIARIPSAVITFGVLEADFVIAKSNKHQFKELLNPGKVNIVCVGRGGADMQKPVSLVFETLQKGLQEEPGLFNQLHFYFIGTSYAPSGRGLPTILPIATKYQVQDHVTEITDRISFYHTLLSLQQADALFIPGSDDPQYTASKIYPYLLSKKPLLAIFHQDSNAIDVINECSTNTTLIKFSDEDSNSKLSRVLTDWANMSLVPLQLTPQIKKYSAAHLTLRQTELFNRAIHQR</sequence>
<dbReference type="Gene3D" id="3.40.50.2000">
    <property type="entry name" value="Glycogen Phosphorylase B"/>
    <property type="match status" value="1"/>
</dbReference>
<feature type="domain" description="Glycosyltransferase subfamily 4-like N-terminal" evidence="1">
    <location>
        <begin position="56"/>
        <end position="179"/>
    </location>
</feature>
<proteinExistence type="predicted"/>
<evidence type="ECO:0000313" key="2">
    <source>
        <dbReference type="EMBL" id="TCC96368.1"/>
    </source>
</evidence>
<protein>
    <recommendedName>
        <fullName evidence="1">Glycosyltransferase subfamily 4-like N-terminal domain-containing protein</fullName>
    </recommendedName>
</protein>
<dbReference type="GO" id="GO:0016757">
    <property type="term" value="F:glycosyltransferase activity"/>
    <property type="evidence" value="ECO:0007669"/>
    <property type="project" value="UniProtKB-ARBA"/>
</dbReference>
<dbReference type="Proteomes" id="UP000291117">
    <property type="component" value="Unassembled WGS sequence"/>
</dbReference>
<dbReference type="SUPFAM" id="SSF53756">
    <property type="entry name" value="UDP-Glycosyltransferase/glycogen phosphorylase"/>
    <property type="match status" value="1"/>
</dbReference>
<dbReference type="InterPro" id="IPR028098">
    <property type="entry name" value="Glyco_trans_4-like_N"/>
</dbReference>
<dbReference type="OrthoDB" id="846071at2"/>